<reference evidence="2" key="1">
    <citation type="journal article" date="2019" name="Int. J. Syst. Evol. Microbiol.">
        <title>The Global Catalogue of Microorganisms (GCM) 10K type strain sequencing project: providing services to taxonomists for standard genome sequencing and annotation.</title>
        <authorList>
            <consortium name="The Broad Institute Genomics Platform"/>
            <consortium name="The Broad Institute Genome Sequencing Center for Infectious Disease"/>
            <person name="Wu L."/>
            <person name="Ma J."/>
        </authorList>
    </citation>
    <scope>NUCLEOTIDE SEQUENCE [LARGE SCALE GENOMIC DNA]</scope>
    <source>
        <strain evidence="2">CGMCC 1.15197</strain>
    </source>
</reference>
<keyword evidence="2" id="KW-1185">Reference proteome</keyword>
<comment type="caution">
    <text evidence="1">The sequence shown here is derived from an EMBL/GenBank/DDBJ whole genome shotgun (WGS) entry which is preliminary data.</text>
</comment>
<sequence length="102" mass="10641">MARLIEAQSLPALPEQITLSVGDLLIFQASGGRVQLGAEAVELLGAFVPSLLHESGSVLAPMGAPNNVLFRALSAGRASIDVIIGDPWYGSTSKTIRVLVET</sequence>
<dbReference type="Proteomes" id="UP000632273">
    <property type="component" value="Unassembled WGS sequence"/>
</dbReference>
<evidence type="ECO:0000313" key="2">
    <source>
        <dbReference type="Proteomes" id="UP000632273"/>
    </source>
</evidence>
<proteinExistence type="predicted"/>
<gene>
    <name evidence="1" type="ORF">GCM10011383_19610</name>
</gene>
<accession>A0ABQ1U127</accession>
<organism evidence="1 2">
    <name type="scientific">Hymenobacter cavernae</name>
    <dbReference type="NCBI Taxonomy" id="2044852"/>
    <lineage>
        <taxon>Bacteria</taxon>
        <taxon>Pseudomonadati</taxon>
        <taxon>Bacteroidota</taxon>
        <taxon>Cytophagia</taxon>
        <taxon>Cytophagales</taxon>
        <taxon>Hymenobacteraceae</taxon>
        <taxon>Hymenobacter</taxon>
    </lineage>
</organism>
<protein>
    <submittedName>
        <fullName evidence="1">Uncharacterized protein</fullName>
    </submittedName>
</protein>
<evidence type="ECO:0000313" key="1">
    <source>
        <dbReference type="EMBL" id="GGF08527.1"/>
    </source>
</evidence>
<name>A0ABQ1U127_9BACT</name>
<dbReference type="RefSeq" id="WP_188813595.1">
    <property type="nucleotide sequence ID" value="NZ_BMHT01000003.1"/>
</dbReference>
<dbReference type="EMBL" id="BMHT01000003">
    <property type="protein sequence ID" value="GGF08527.1"/>
    <property type="molecule type" value="Genomic_DNA"/>
</dbReference>